<evidence type="ECO:0000259" key="6">
    <source>
        <dbReference type="Pfam" id="PF06429"/>
    </source>
</evidence>
<evidence type="ECO:0000259" key="5">
    <source>
        <dbReference type="Pfam" id="PF00460"/>
    </source>
</evidence>
<dbReference type="EMBL" id="CP036274">
    <property type="protein sequence ID" value="QDU30841.1"/>
    <property type="molecule type" value="Genomic_DNA"/>
</dbReference>
<dbReference type="InterPro" id="IPR001444">
    <property type="entry name" value="Flag_bb_rod_N"/>
</dbReference>
<sequence>MHHRDGAPLGRRELIHTLLACADMYYGLYTAAAGANALSQKVEVLSNNLANVDTIGFKRELALLHARESAAIELGQDYRGSRSRNDLGGGVDLAATATEFGLGNFKSTGMQTDMALEQPNMFFMVQRGDEQLLTRAGNFQFNNEGQLQTGDGDAVLSADGTPIQLDPTLPWHMLPGGRINQAGDITDIGLRRPTNLADLQKVGQNYFKSTTDQWSTIEPEDRRVRSGFTEVSGVNSLQEMTELIATSRAYETNIRMMQTHDQTTGSLISRLLRPAT</sequence>
<reference evidence="8 9" key="1">
    <citation type="submission" date="2019-02" db="EMBL/GenBank/DDBJ databases">
        <title>Deep-cultivation of Planctomycetes and their phenomic and genomic characterization uncovers novel biology.</title>
        <authorList>
            <person name="Wiegand S."/>
            <person name="Jogler M."/>
            <person name="Boedeker C."/>
            <person name="Pinto D."/>
            <person name="Vollmers J."/>
            <person name="Rivas-Marin E."/>
            <person name="Kohn T."/>
            <person name="Peeters S.H."/>
            <person name="Heuer A."/>
            <person name="Rast P."/>
            <person name="Oberbeckmann S."/>
            <person name="Bunk B."/>
            <person name="Jeske O."/>
            <person name="Meyerdierks A."/>
            <person name="Storesund J.E."/>
            <person name="Kallscheuer N."/>
            <person name="Luecker S."/>
            <person name="Lage O.M."/>
            <person name="Pohl T."/>
            <person name="Merkel B.J."/>
            <person name="Hornburger P."/>
            <person name="Mueller R.-W."/>
            <person name="Bruemmer F."/>
            <person name="Labrenz M."/>
            <person name="Spormann A.M."/>
            <person name="Op den Camp H."/>
            <person name="Overmann J."/>
            <person name="Amann R."/>
            <person name="Jetten M.S.M."/>
            <person name="Mascher T."/>
            <person name="Medema M.H."/>
            <person name="Devos D.P."/>
            <person name="Kaster A.-K."/>
            <person name="Ovreas L."/>
            <person name="Rohde M."/>
            <person name="Galperin M.Y."/>
            <person name="Jogler C."/>
        </authorList>
    </citation>
    <scope>NUCLEOTIDE SEQUENCE [LARGE SCALE GENOMIC DNA]</scope>
    <source>
        <strain evidence="8 9">ETA_A8</strain>
    </source>
</reference>
<protein>
    <submittedName>
        <fullName evidence="8">Flagellar basal-body rod protein FlgG</fullName>
    </submittedName>
</protein>
<evidence type="ECO:0000313" key="9">
    <source>
        <dbReference type="Proteomes" id="UP000315017"/>
    </source>
</evidence>
<evidence type="ECO:0000256" key="3">
    <source>
        <dbReference type="ARBA" id="ARBA00023143"/>
    </source>
</evidence>
<evidence type="ECO:0000259" key="7">
    <source>
        <dbReference type="Pfam" id="PF22692"/>
    </source>
</evidence>
<comment type="subcellular location">
    <subcellularLocation>
        <location evidence="1 4">Bacterial flagellum basal body</location>
    </subcellularLocation>
</comment>
<dbReference type="Proteomes" id="UP000315017">
    <property type="component" value="Chromosome"/>
</dbReference>
<evidence type="ECO:0000256" key="2">
    <source>
        <dbReference type="ARBA" id="ARBA00009677"/>
    </source>
</evidence>
<dbReference type="Pfam" id="PF00460">
    <property type="entry name" value="Flg_bb_rod"/>
    <property type="match status" value="1"/>
</dbReference>
<gene>
    <name evidence="8" type="primary">flgG_1</name>
    <name evidence="8" type="ORF">ETAA8_59900</name>
</gene>
<dbReference type="InterPro" id="IPR037925">
    <property type="entry name" value="FlgE/F/G-like"/>
</dbReference>
<dbReference type="Pfam" id="PF22692">
    <property type="entry name" value="LlgE_F_G_D1"/>
    <property type="match status" value="1"/>
</dbReference>
<dbReference type="Pfam" id="PF06429">
    <property type="entry name" value="Flg_bbr_C"/>
    <property type="match status" value="1"/>
</dbReference>
<proteinExistence type="inferred from homology"/>
<evidence type="ECO:0000256" key="4">
    <source>
        <dbReference type="RuleBase" id="RU362116"/>
    </source>
</evidence>
<dbReference type="InterPro" id="IPR010930">
    <property type="entry name" value="Flg_bb/hook_C_dom"/>
</dbReference>
<keyword evidence="8" id="KW-0969">Cilium</keyword>
<dbReference type="InterPro" id="IPR053967">
    <property type="entry name" value="LlgE_F_G-like_D1"/>
</dbReference>
<keyword evidence="8" id="KW-0282">Flagellum</keyword>
<dbReference type="PANTHER" id="PTHR30435">
    <property type="entry name" value="FLAGELLAR PROTEIN"/>
    <property type="match status" value="1"/>
</dbReference>
<dbReference type="SUPFAM" id="SSF117143">
    <property type="entry name" value="Flagellar hook protein flgE"/>
    <property type="match status" value="1"/>
</dbReference>
<comment type="similarity">
    <text evidence="2 4">Belongs to the flagella basal body rod proteins family.</text>
</comment>
<feature type="domain" description="Flagellar hook protein FlgE/F/G-like D1" evidence="7">
    <location>
        <begin position="122"/>
        <end position="167"/>
    </location>
</feature>
<dbReference type="OrthoDB" id="9804559at2"/>
<dbReference type="GO" id="GO:0071978">
    <property type="term" value="P:bacterial-type flagellum-dependent swarming motility"/>
    <property type="evidence" value="ECO:0007669"/>
    <property type="project" value="TreeGrafter"/>
</dbReference>
<dbReference type="KEGG" id="aagg:ETAA8_59900"/>
<evidence type="ECO:0000256" key="1">
    <source>
        <dbReference type="ARBA" id="ARBA00004117"/>
    </source>
</evidence>
<feature type="domain" description="Flagellar basal body rod protein N-terminal" evidence="5">
    <location>
        <begin position="28"/>
        <end position="58"/>
    </location>
</feature>
<accession>A0A517YKU0</accession>
<organism evidence="8 9">
    <name type="scientific">Anatilimnocola aggregata</name>
    <dbReference type="NCBI Taxonomy" id="2528021"/>
    <lineage>
        <taxon>Bacteria</taxon>
        <taxon>Pseudomonadati</taxon>
        <taxon>Planctomycetota</taxon>
        <taxon>Planctomycetia</taxon>
        <taxon>Pirellulales</taxon>
        <taxon>Pirellulaceae</taxon>
        <taxon>Anatilimnocola</taxon>
    </lineage>
</organism>
<name>A0A517YKU0_9BACT</name>
<dbReference type="InterPro" id="IPR020013">
    <property type="entry name" value="Flagellar_FlgE/F/G"/>
</dbReference>
<dbReference type="PANTHER" id="PTHR30435:SF19">
    <property type="entry name" value="FLAGELLAR BASAL-BODY ROD PROTEIN FLGG"/>
    <property type="match status" value="1"/>
</dbReference>
<dbReference type="GO" id="GO:0009425">
    <property type="term" value="C:bacterial-type flagellum basal body"/>
    <property type="evidence" value="ECO:0007669"/>
    <property type="project" value="UniProtKB-SubCell"/>
</dbReference>
<dbReference type="InterPro" id="IPR019776">
    <property type="entry name" value="Flagellar_basal_body_rod_CS"/>
</dbReference>
<evidence type="ECO:0000313" key="8">
    <source>
        <dbReference type="EMBL" id="QDU30841.1"/>
    </source>
</evidence>
<dbReference type="NCBIfam" id="TIGR03506">
    <property type="entry name" value="FlgEFG_subfam"/>
    <property type="match status" value="1"/>
</dbReference>
<keyword evidence="9" id="KW-1185">Reference proteome</keyword>
<dbReference type="PROSITE" id="PS00588">
    <property type="entry name" value="FLAGELLA_BB_ROD"/>
    <property type="match status" value="1"/>
</dbReference>
<dbReference type="AlphaFoldDB" id="A0A517YKU0"/>
<feature type="domain" description="Flagellar basal-body/hook protein C-terminal" evidence="6">
    <location>
        <begin position="226"/>
        <end position="269"/>
    </location>
</feature>
<keyword evidence="3 4" id="KW-0975">Bacterial flagellum</keyword>
<dbReference type="RefSeq" id="WP_145096962.1">
    <property type="nucleotide sequence ID" value="NZ_CP036274.1"/>
</dbReference>
<keyword evidence="8" id="KW-0966">Cell projection</keyword>